<dbReference type="GO" id="GO:0016740">
    <property type="term" value="F:transferase activity"/>
    <property type="evidence" value="ECO:0007669"/>
    <property type="project" value="UniProtKB-KW"/>
</dbReference>
<protein>
    <submittedName>
        <fullName evidence="2">Glycosyl transferase family 2</fullName>
    </submittedName>
</protein>
<gene>
    <name evidence="2" type="ORF">SAMN02745775_1011290</name>
</gene>
<dbReference type="CDD" id="cd00761">
    <property type="entry name" value="Glyco_tranf_GTA_type"/>
    <property type="match status" value="1"/>
</dbReference>
<dbReference type="Proteomes" id="UP000199473">
    <property type="component" value="Unassembled WGS sequence"/>
</dbReference>
<organism evidence="2 3">
    <name type="scientific">Falsiroseomonas stagni DSM 19981</name>
    <dbReference type="NCBI Taxonomy" id="1123062"/>
    <lineage>
        <taxon>Bacteria</taxon>
        <taxon>Pseudomonadati</taxon>
        <taxon>Pseudomonadota</taxon>
        <taxon>Alphaproteobacteria</taxon>
        <taxon>Acetobacterales</taxon>
        <taxon>Roseomonadaceae</taxon>
        <taxon>Falsiroseomonas</taxon>
    </lineage>
</organism>
<dbReference type="InterPro" id="IPR029044">
    <property type="entry name" value="Nucleotide-diphossugar_trans"/>
</dbReference>
<keyword evidence="2" id="KW-0808">Transferase</keyword>
<accession>A0A1I3YGI2</accession>
<dbReference type="AlphaFoldDB" id="A0A1I3YGI2"/>
<evidence type="ECO:0000259" key="1">
    <source>
        <dbReference type="Pfam" id="PF00535"/>
    </source>
</evidence>
<name>A0A1I3YGI2_9PROT</name>
<dbReference type="PANTHER" id="PTHR43685">
    <property type="entry name" value="GLYCOSYLTRANSFERASE"/>
    <property type="match status" value="1"/>
</dbReference>
<dbReference type="InterPro" id="IPR050834">
    <property type="entry name" value="Glycosyltransf_2"/>
</dbReference>
<proteinExistence type="predicted"/>
<dbReference type="SUPFAM" id="SSF53448">
    <property type="entry name" value="Nucleotide-diphospho-sugar transferases"/>
    <property type="match status" value="1"/>
</dbReference>
<dbReference type="PANTHER" id="PTHR43685:SF2">
    <property type="entry name" value="GLYCOSYLTRANSFERASE 2-LIKE DOMAIN-CONTAINING PROTEIN"/>
    <property type="match status" value="1"/>
</dbReference>
<reference evidence="2 3" key="1">
    <citation type="submission" date="2016-10" db="EMBL/GenBank/DDBJ databases">
        <authorList>
            <person name="de Groot N.N."/>
        </authorList>
    </citation>
    <scope>NUCLEOTIDE SEQUENCE [LARGE SCALE GENOMIC DNA]</scope>
    <source>
        <strain evidence="2 3">DSM 19981</strain>
    </source>
</reference>
<dbReference type="InterPro" id="IPR001173">
    <property type="entry name" value="Glyco_trans_2-like"/>
</dbReference>
<evidence type="ECO:0000313" key="3">
    <source>
        <dbReference type="Proteomes" id="UP000199473"/>
    </source>
</evidence>
<dbReference type="Pfam" id="PF00535">
    <property type="entry name" value="Glycos_transf_2"/>
    <property type="match status" value="1"/>
</dbReference>
<dbReference type="OrthoDB" id="7296636at2"/>
<keyword evidence="3" id="KW-1185">Reference proteome</keyword>
<evidence type="ECO:0000313" key="2">
    <source>
        <dbReference type="EMBL" id="SFK30905.1"/>
    </source>
</evidence>
<dbReference type="RefSeq" id="WP_092957008.1">
    <property type="nucleotide sequence ID" value="NZ_FOSQ01000001.1"/>
</dbReference>
<dbReference type="GO" id="GO:0044010">
    <property type="term" value="P:single-species biofilm formation"/>
    <property type="evidence" value="ECO:0007669"/>
    <property type="project" value="TreeGrafter"/>
</dbReference>
<dbReference type="EMBL" id="FOSQ01000001">
    <property type="protein sequence ID" value="SFK30905.1"/>
    <property type="molecule type" value="Genomic_DNA"/>
</dbReference>
<feature type="domain" description="Glycosyltransferase 2-like" evidence="1">
    <location>
        <begin position="7"/>
        <end position="122"/>
    </location>
</feature>
<sequence length="324" mass="34550">MTAALVSIVTPAFDVAPFIGDAVASARAQSDTRWEMVIVDDGSRDGTALAAERAAEGDPRIRILRQANAGVSAARMAGIAAASGDTLLFLDADDWLAPDALLRLRAALQVAPGAVAAYGPWAAVAESARPGDAPLRLKAGPYPAGDILRRLLVENLLANGGHLLARRAAFDRAGGFRPTLRYGEDWECWIRLALEGPFATVEGRDPLLYVRERGGSAYRRMARDPAAFAPAMAAIWTNPTLTARLGPQAAAAIRRRAEAENDWVMGKELLRHGARAEGLRVLRGAALAAPGLKRLALLAAAHTLPALPRRLHGPFARYPETREV</sequence>
<dbReference type="STRING" id="1123062.SAMN02745775_1011290"/>
<dbReference type="Gene3D" id="3.90.550.10">
    <property type="entry name" value="Spore Coat Polysaccharide Biosynthesis Protein SpsA, Chain A"/>
    <property type="match status" value="1"/>
</dbReference>